<dbReference type="GO" id="GO:0005886">
    <property type="term" value="C:plasma membrane"/>
    <property type="evidence" value="ECO:0007669"/>
    <property type="project" value="UniProtKB-SubCell"/>
</dbReference>
<evidence type="ECO:0000256" key="8">
    <source>
        <dbReference type="SAM" id="Phobius"/>
    </source>
</evidence>
<gene>
    <name evidence="10" type="ORF">C7Y72_04200</name>
</gene>
<dbReference type="EMBL" id="PYYB01000001">
    <property type="protein sequence ID" value="PTL58908.1"/>
    <property type="molecule type" value="Genomic_DNA"/>
</dbReference>
<dbReference type="Proteomes" id="UP000240739">
    <property type="component" value="Unassembled WGS sequence"/>
</dbReference>
<protein>
    <recommendedName>
        <fullName evidence="9">SSD domain-containing protein</fullName>
    </recommendedName>
</protein>
<evidence type="ECO:0000256" key="7">
    <source>
        <dbReference type="SAM" id="MobiDB-lite"/>
    </source>
</evidence>
<dbReference type="PANTHER" id="PTHR33406:SF6">
    <property type="entry name" value="MEMBRANE PROTEIN YDGH-RELATED"/>
    <property type="match status" value="1"/>
</dbReference>
<comment type="caution">
    <text evidence="10">The sequence shown here is derived from an EMBL/GenBank/DDBJ whole genome shotgun (WGS) entry which is preliminary data.</text>
</comment>
<keyword evidence="3" id="KW-1003">Cell membrane</keyword>
<keyword evidence="6 8" id="KW-0472">Membrane</keyword>
<dbReference type="PROSITE" id="PS50156">
    <property type="entry name" value="SSD"/>
    <property type="match status" value="1"/>
</dbReference>
<evidence type="ECO:0000259" key="9">
    <source>
        <dbReference type="PROSITE" id="PS50156"/>
    </source>
</evidence>
<dbReference type="InterPro" id="IPR050545">
    <property type="entry name" value="Mycobact_MmpL"/>
</dbReference>
<evidence type="ECO:0000313" key="11">
    <source>
        <dbReference type="Proteomes" id="UP000240739"/>
    </source>
</evidence>
<evidence type="ECO:0000256" key="3">
    <source>
        <dbReference type="ARBA" id="ARBA00022475"/>
    </source>
</evidence>
<proteinExistence type="inferred from homology"/>
<comment type="similarity">
    <text evidence="2">Belongs to the resistance-nodulation-cell division (RND) (TC 2.A.6) family. MmpL subfamily.</text>
</comment>
<evidence type="ECO:0000256" key="6">
    <source>
        <dbReference type="ARBA" id="ARBA00023136"/>
    </source>
</evidence>
<feature type="domain" description="SSD" evidence="9">
    <location>
        <begin position="261"/>
        <end position="366"/>
    </location>
</feature>
<dbReference type="SUPFAM" id="SSF82866">
    <property type="entry name" value="Multidrug efflux transporter AcrB transmembrane domain"/>
    <property type="match status" value="2"/>
</dbReference>
<feature type="transmembrane region" description="Helical" evidence="8">
    <location>
        <begin position="312"/>
        <end position="333"/>
    </location>
</feature>
<evidence type="ECO:0000256" key="4">
    <source>
        <dbReference type="ARBA" id="ARBA00022692"/>
    </source>
</evidence>
<feature type="transmembrane region" description="Helical" evidence="8">
    <location>
        <begin position="603"/>
        <end position="622"/>
    </location>
</feature>
<evidence type="ECO:0000256" key="2">
    <source>
        <dbReference type="ARBA" id="ARBA00010157"/>
    </source>
</evidence>
<organism evidence="10 11">
    <name type="scientific">Paraconexibacter algicola</name>
    <dbReference type="NCBI Taxonomy" id="2133960"/>
    <lineage>
        <taxon>Bacteria</taxon>
        <taxon>Bacillati</taxon>
        <taxon>Actinomycetota</taxon>
        <taxon>Thermoleophilia</taxon>
        <taxon>Solirubrobacterales</taxon>
        <taxon>Paraconexibacteraceae</taxon>
        <taxon>Paraconexibacter</taxon>
    </lineage>
</organism>
<comment type="subcellular location">
    <subcellularLocation>
        <location evidence="1">Cell membrane</location>
        <topology evidence="1">Multi-pass membrane protein</topology>
    </subcellularLocation>
</comment>
<dbReference type="Pfam" id="PF03176">
    <property type="entry name" value="MMPL"/>
    <property type="match status" value="2"/>
</dbReference>
<keyword evidence="4 8" id="KW-0812">Transmembrane</keyword>
<evidence type="ECO:0000256" key="1">
    <source>
        <dbReference type="ARBA" id="ARBA00004651"/>
    </source>
</evidence>
<name>A0A2T4UI58_9ACTN</name>
<dbReference type="AlphaFoldDB" id="A0A2T4UI58"/>
<feature type="region of interest" description="Disordered" evidence="7">
    <location>
        <begin position="76"/>
        <end position="96"/>
    </location>
</feature>
<feature type="transmembrane region" description="Helical" evidence="8">
    <location>
        <begin position="404"/>
        <end position="422"/>
    </location>
</feature>
<evidence type="ECO:0000256" key="5">
    <source>
        <dbReference type="ARBA" id="ARBA00022989"/>
    </source>
</evidence>
<reference evidence="10 11" key="1">
    <citation type="submission" date="2018-03" db="EMBL/GenBank/DDBJ databases">
        <title>Aquarubrobacter algicola gen. nov., sp. nov., a novel actinobacterium isolated from shallow eutrophic lake during the end of cyanobacterial harmful algal blooms.</title>
        <authorList>
            <person name="Chun S.J."/>
        </authorList>
    </citation>
    <scope>NUCLEOTIDE SEQUENCE [LARGE SCALE GENOMIC DNA]</scope>
    <source>
        <strain evidence="10 11">Seoho-28</strain>
    </source>
</reference>
<feature type="transmembrane region" description="Helical" evidence="8">
    <location>
        <begin position="237"/>
        <end position="258"/>
    </location>
</feature>
<keyword evidence="11" id="KW-1185">Reference proteome</keyword>
<feature type="transmembrane region" description="Helical" evidence="8">
    <location>
        <begin position="570"/>
        <end position="591"/>
    </location>
</feature>
<feature type="transmembrane region" description="Helical" evidence="8">
    <location>
        <begin position="345"/>
        <end position="368"/>
    </location>
</feature>
<accession>A0A2T4UI58</accession>
<dbReference type="Gene3D" id="1.20.1640.10">
    <property type="entry name" value="Multidrug efflux transporter AcrB transmembrane domain"/>
    <property type="match status" value="2"/>
</dbReference>
<dbReference type="InterPro" id="IPR000731">
    <property type="entry name" value="SSD"/>
</dbReference>
<feature type="transmembrane region" description="Helical" evidence="8">
    <location>
        <begin position="643"/>
        <end position="673"/>
    </location>
</feature>
<evidence type="ECO:0000313" key="10">
    <source>
        <dbReference type="EMBL" id="PTL58908.1"/>
    </source>
</evidence>
<feature type="transmembrane region" description="Helical" evidence="8">
    <location>
        <begin position="545"/>
        <end position="563"/>
    </location>
</feature>
<feature type="transmembrane region" description="Helical" evidence="8">
    <location>
        <begin position="270"/>
        <end position="291"/>
    </location>
</feature>
<dbReference type="InterPro" id="IPR004869">
    <property type="entry name" value="MMPL_dom"/>
</dbReference>
<dbReference type="PANTHER" id="PTHR33406">
    <property type="entry name" value="MEMBRANE PROTEIN MJ1562-RELATED"/>
    <property type="match status" value="1"/>
</dbReference>
<keyword evidence="5 8" id="KW-1133">Transmembrane helix</keyword>
<feature type="transmembrane region" description="Helical" evidence="8">
    <location>
        <begin position="212"/>
        <end position="230"/>
    </location>
</feature>
<sequence length="721" mass="75196">MPRSYLLAKQIPPVWQYVSYRQFLPLSTPTPLSHMTALLLAAGRRSKVLVLVLAILAAGGLASQAGKLEGVVDDDPVASLPSGSESREVAQRPVADPTERDVPAVVVVARDGGLRDGDLDALRDVAADLREQPPGLVDTRALREPEQAPGGAAAVLAVPITDDGDEEALNETVETLRDRLAPLRERDGLDVQVTGGAAFSADLSAVFDGLDGRLLAITGSLVLLLLILIYRSPIFWLVPFVTVIFAEGASRGAGALLGEAGLTVTGQSSGILSVLVFGAATDYALLLVARYREELRAHEDVHDAMRAALRGAAPAILASGGTVVVGLLTLLLADVGSTRAIGPLGAAGVALAMVLSLTLLPASLAVVGRRAFWPFIPRPGEEVAARRSVWERLGDRIARRPRRAWVGATAVLVVLAAGTLGLDTTLTQQDQFTSKVEAVEGQKLLSESFPPGLTAPADVVLGDPGRAEAVQAALGRADDLVASARPTGDPNRLSVVLARDPYGEAAVAAVPELRRVVRSADPQALVGGATAEAYDLRDAAERDNLVVPPIALLVVALVLVVLLRSIAAPLLLLATVVVSFLASLGVATVAWDVLFGFPAADPTLPLLAFVFLVALGVDYNIFLASRAREEAERIGTRRGVLAALAVTGGVITAAGVVLAGTFSVLAVLPLVLLTQIGTVVAFGVLLDATLVRSVLVPALIHDLGRRVWWPSRLARQDGESG</sequence>